<feature type="region of interest" description="Disordered" evidence="1">
    <location>
        <begin position="45"/>
        <end position="65"/>
    </location>
</feature>
<keyword evidence="5" id="KW-1185">Reference proteome</keyword>
<proteinExistence type="predicted"/>
<gene>
    <name evidence="4" type="ORF">BOTBODRAFT_29737</name>
</gene>
<evidence type="ECO:0000256" key="2">
    <source>
        <dbReference type="SAM" id="Phobius"/>
    </source>
</evidence>
<evidence type="ECO:0000313" key="4">
    <source>
        <dbReference type="EMBL" id="KDQ17567.1"/>
    </source>
</evidence>
<accession>A0A067N071</accession>
<dbReference type="InterPro" id="IPR002654">
    <property type="entry name" value="Glyco_trans_25"/>
</dbReference>
<sequence length="431" mass="47847">MDTFRPRHKISALGLTLVFAAFLSSISFLFLFRVSLLPSSWALTRSSSSPFHRQPDKLPSNVSTTTSSLGVASRVFVVSLPRRLDRRQRMLRLGNALGFNFTWVDALEAKHGLVGRIMERVRWQRDLESIHAHGGRPYRVQHGAEGVKGTIHGNRSPSQGALHDVFEDAINLPLDSNSPLGLRGADLWALDSANPLSSDITDPLAPVNFPDTRPPILCAQSAGPKGPHNNDSSPTPHVNTNTADQESLPHWRILSRAMIACWHSHLSVLRQVAEGQDHVAIVLEDDVDMEWDLESRLKGMWGALPHDWDLVMLGHCWSKESTFPALTKSPASNLYPSYSPKCTHAYAVSRSGARRLVQYLRTPSFAYSRALDQAIVHLIHTDHIKSFSVYPSVVIQTKDVASDILSGNGSNWRDTLMDSALAHAEEPKEYQ</sequence>
<dbReference type="OrthoDB" id="47375at2759"/>
<organism evidence="4 5">
    <name type="scientific">Botryobasidium botryosum (strain FD-172 SS1)</name>
    <dbReference type="NCBI Taxonomy" id="930990"/>
    <lineage>
        <taxon>Eukaryota</taxon>
        <taxon>Fungi</taxon>
        <taxon>Dikarya</taxon>
        <taxon>Basidiomycota</taxon>
        <taxon>Agaricomycotina</taxon>
        <taxon>Agaricomycetes</taxon>
        <taxon>Cantharellales</taxon>
        <taxon>Botryobasidiaceae</taxon>
        <taxon>Botryobasidium</taxon>
    </lineage>
</organism>
<evidence type="ECO:0000259" key="3">
    <source>
        <dbReference type="Pfam" id="PF01755"/>
    </source>
</evidence>
<feature type="transmembrane region" description="Helical" evidence="2">
    <location>
        <begin position="12"/>
        <end position="38"/>
    </location>
</feature>
<evidence type="ECO:0000313" key="5">
    <source>
        <dbReference type="Proteomes" id="UP000027195"/>
    </source>
</evidence>
<evidence type="ECO:0000256" key="1">
    <source>
        <dbReference type="SAM" id="MobiDB-lite"/>
    </source>
</evidence>
<keyword evidence="2" id="KW-1133">Transmembrane helix</keyword>
<dbReference type="EMBL" id="KL198023">
    <property type="protein sequence ID" value="KDQ17567.1"/>
    <property type="molecule type" value="Genomic_DNA"/>
</dbReference>
<dbReference type="InParanoid" id="A0A067N071"/>
<keyword evidence="2" id="KW-0472">Membrane</keyword>
<dbReference type="Proteomes" id="UP000027195">
    <property type="component" value="Unassembled WGS sequence"/>
</dbReference>
<reference evidence="5" key="1">
    <citation type="journal article" date="2014" name="Proc. Natl. Acad. Sci. U.S.A.">
        <title>Extensive sampling of basidiomycete genomes demonstrates inadequacy of the white-rot/brown-rot paradigm for wood decay fungi.</title>
        <authorList>
            <person name="Riley R."/>
            <person name="Salamov A.A."/>
            <person name="Brown D.W."/>
            <person name="Nagy L.G."/>
            <person name="Floudas D."/>
            <person name="Held B.W."/>
            <person name="Levasseur A."/>
            <person name="Lombard V."/>
            <person name="Morin E."/>
            <person name="Otillar R."/>
            <person name="Lindquist E.A."/>
            <person name="Sun H."/>
            <person name="LaButti K.M."/>
            <person name="Schmutz J."/>
            <person name="Jabbour D."/>
            <person name="Luo H."/>
            <person name="Baker S.E."/>
            <person name="Pisabarro A.G."/>
            <person name="Walton J.D."/>
            <person name="Blanchette R.A."/>
            <person name="Henrissat B."/>
            <person name="Martin F."/>
            <person name="Cullen D."/>
            <person name="Hibbett D.S."/>
            <person name="Grigoriev I.V."/>
        </authorList>
    </citation>
    <scope>NUCLEOTIDE SEQUENCE [LARGE SCALE GENOMIC DNA]</scope>
    <source>
        <strain evidence="5">FD-172 SS1</strain>
    </source>
</reference>
<feature type="region of interest" description="Disordered" evidence="1">
    <location>
        <begin position="215"/>
        <end position="244"/>
    </location>
</feature>
<feature type="compositionally biased region" description="Polar residues" evidence="1">
    <location>
        <begin position="229"/>
        <end position="244"/>
    </location>
</feature>
<keyword evidence="2" id="KW-0812">Transmembrane</keyword>
<name>A0A067N071_BOTB1</name>
<protein>
    <recommendedName>
        <fullName evidence="3">Glycosyl transferase family 25 domain-containing protein</fullName>
    </recommendedName>
</protein>
<dbReference type="STRING" id="930990.A0A067N071"/>
<dbReference type="AlphaFoldDB" id="A0A067N071"/>
<feature type="domain" description="Glycosyl transferase family 25" evidence="3">
    <location>
        <begin position="250"/>
        <end position="362"/>
    </location>
</feature>
<dbReference type="Pfam" id="PF01755">
    <property type="entry name" value="Glyco_transf_25"/>
    <property type="match status" value="1"/>
</dbReference>
<dbReference type="HOGENOM" id="CLU_040950_0_0_1"/>